<dbReference type="Proteomes" id="UP000312784">
    <property type="component" value="Unassembled WGS sequence"/>
</dbReference>
<dbReference type="RefSeq" id="WP_140025153.1">
    <property type="nucleotide sequence ID" value="NZ_JBHUFG010000051.1"/>
</dbReference>
<organism evidence="1 2">
    <name type="scientific">Ochrobactrum teleogrylli</name>
    <dbReference type="NCBI Taxonomy" id="2479765"/>
    <lineage>
        <taxon>Bacteria</taxon>
        <taxon>Pseudomonadati</taxon>
        <taxon>Pseudomonadota</taxon>
        <taxon>Alphaproteobacteria</taxon>
        <taxon>Hyphomicrobiales</taxon>
        <taxon>Brucellaceae</taxon>
        <taxon>Brucella/Ochrobactrum group</taxon>
        <taxon>Ochrobactrum</taxon>
    </lineage>
</organism>
<dbReference type="EMBL" id="VEWL01000007">
    <property type="protein sequence ID" value="TNV15078.1"/>
    <property type="molecule type" value="Genomic_DNA"/>
</dbReference>
<sequence>MSRFKTIRNPALTEAEKQQLLSRMIALKELMNSCLTNLEIGSEDYKLLDRLGREVMSAGETIAKSRFWGKDYHRIGR</sequence>
<comment type="caution">
    <text evidence="1">The sequence shown here is derived from an EMBL/GenBank/DDBJ whole genome shotgun (WGS) entry which is preliminary data.</text>
</comment>
<reference evidence="1 2" key="1">
    <citation type="submission" date="2019-06" db="EMBL/GenBank/DDBJ databases">
        <title>Ochrobactrum cricket sp.nov., isolated from the insect Teleogryllus occipitalis living in deserted cropland.</title>
        <authorList>
            <person name="Hu M."/>
        </authorList>
    </citation>
    <scope>NUCLEOTIDE SEQUENCE [LARGE SCALE GENOMIC DNA]</scope>
    <source>
        <strain evidence="1 2">LCB8</strain>
    </source>
</reference>
<accession>A0ABY2Y391</accession>
<evidence type="ECO:0000313" key="1">
    <source>
        <dbReference type="EMBL" id="TNV15078.1"/>
    </source>
</evidence>
<evidence type="ECO:0000313" key="2">
    <source>
        <dbReference type="Proteomes" id="UP000312784"/>
    </source>
</evidence>
<proteinExistence type="predicted"/>
<protein>
    <submittedName>
        <fullName evidence="1">Uncharacterized protein</fullName>
    </submittedName>
</protein>
<gene>
    <name evidence="1" type="ORF">FIC94_13090</name>
</gene>
<keyword evidence="2" id="KW-1185">Reference proteome</keyword>
<name>A0ABY2Y391_9HYPH</name>